<dbReference type="EMBL" id="MU864553">
    <property type="protein sequence ID" value="KAK4183392.1"/>
    <property type="molecule type" value="Genomic_DNA"/>
</dbReference>
<sequence length="335" mass="37559">MGHTVLGAFMISILRSHTDVSPTHVSKSFDPPNRFPGEEKDTCGRLDTDSPVLRNHFRSGHARIPTSWKHMFCHTAVQAACHSIITIYGAPIAPRINDLSGLFTRRCSHCGLELKIGPLHTLIIVAFYLACRGMPGETMFGPLAILVCLISLGADPALQVVMSVKDILESAQPEMCHHEKMTACELMEAVPQFMRDSWTEECKAGWSCILQVLRMPRHSPETEFNDDTTASDTDTDSDIEDICLVETFVMRDTCGLSYHSEWLKWPRGNPQLSLIWATIQVEILTYRRTQLGDPWISDRFSMNALRDWLEGASDTFATPLVDEGLVQPYSTCCVR</sequence>
<protein>
    <submittedName>
        <fullName evidence="1">Uncharacterized protein</fullName>
    </submittedName>
</protein>
<gene>
    <name evidence="1" type="ORF">QBC35DRAFT_114624</name>
</gene>
<organism evidence="1 2">
    <name type="scientific">Podospora australis</name>
    <dbReference type="NCBI Taxonomy" id="1536484"/>
    <lineage>
        <taxon>Eukaryota</taxon>
        <taxon>Fungi</taxon>
        <taxon>Dikarya</taxon>
        <taxon>Ascomycota</taxon>
        <taxon>Pezizomycotina</taxon>
        <taxon>Sordariomycetes</taxon>
        <taxon>Sordariomycetidae</taxon>
        <taxon>Sordariales</taxon>
        <taxon>Podosporaceae</taxon>
        <taxon>Podospora</taxon>
    </lineage>
</organism>
<proteinExistence type="predicted"/>
<reference evidence="1" key="1">
    <citation type="journal article" date="2023" name="Mol. Phylogenet. Evol.">
        <title>Genome-scale phylogeny and comparative genomics of the fungal order Sordariales.</title>
        <authorList>
            <person name="Hensen N."/>
            <person name="Bonometti L."/>
            <person name="Westerberg I."/>
            <person name="Brannstrom I.O."/>
            <person name="Guillou S."/>
            <person name="Cros-Aarteil S."/>
            <person name="Calhoun S."/>
            <person name="Haridas S."/>
            <person name="Kuo A."/>
            <person name="Mondo S."/>
            <person name="Pangilinan J."/>
            <person name="Riley R."/>
            <person name="LaButti K."/>
            <person name="Andreopoulos B."/>
            <person name="Lipzen A."/>
            <person name="Chen C."/>
            <person name="Yan M."/>
            <person name="Daum C."/>
            <person name="Ng V."/>
            <person name="Clum A."/>
            <person name="Steindorff A."/>
            <person name="Ohm R.A."/>
            <person name="Martin F."/>
            <person name="Silar P."/>
            <person name="Natvig D.O."/>
            <person name="Lalanne C."/>
            <person name="Gautier V."/>
            <person name="Ament-Velasquez S.L."/>
            <person name="Kruys A."/>
            <person name="Hutchinson M.I."/>
            <person name="Powell A.J."/>
            <person name="Barry K."/>
            <person name="Miller A.N."/>
            <person name="Grigoriev I.V."/>
            <person name="Debuchy R."/>
            <person name="Gladieux P."/>
            <person name="Hiltunen Thoren M."/>
            <person name="Johannesson H."/>
        </authorList>
    </citation>
    <scope>NUCLEOTIDE SEQUENCE</scope>
    <source>
        <strain evidence="1">PSN309</strain>
    </source>
</reference>
<dbReference type="Proteomes" id="UP001302126">
    <property type="component" value="Unassembled WGS sequence"/>
</dbReference>
<reference evidence="1" key="2">
    <citation type="submission" date="2023-05" db="EMBL/GenBank/DDBJ databases">
        <authorList>
            <consortium name="Lawrence Berkeley National Laboratory"/>
            <person name="Steindorff A."/>
            <person name="Hensen N."/>
            <person name="Bonometti L."/>
            <person name="Westerberg I."/>
            <person name="Brannstrom I.O."/>
            <person name="Guillou S."/>
            <person name="Cros-Aarteil S."/>
            <person name="Calhoun S."/>
            <person name="Haridas S."/>
            <person name="Kuo A."/>
            <person name="Mondo S."/>
            <person name="Pangilinan J."/>
            <person name="Riley R."/>
            <person name="Labutti K."/>
            <person name="Andreopoulos B."/>
            <person name="Lipzen A."/>
            <person name="Chen C."/>
            <person name="Yanf M."/>
            <person name="Daum C."/>
            <person name="Ng V."/>
            <person name="Clum A."/>
            <person name="Ohm R."/>
            <person name="Martin F."/>
            <person name="Silar P."/>
            <person name="Natvig D."/>
            <person name="Lalanne C."/>
            <person name="Gautier V."/>
            <person name="Ament-Velasquez S.L."/>
            <person name="Kruys A."/>
            <person name="Hutchinson M.I."/>
            <person name="Powell A.J."/>
            <person name="Barry K."/>
            <person name="Miller A.N."/>
            <person name="Grigoriev I.V."/>
            <person name="Debuchy R."/>
            <person name="Gladieux P."/>
            <person name="Thoren M.H."/>
            <person name="Johannesson H."/>
        </authorList>
    </citation>
    <scope>NUCLEOTIDE SEQUENCE</scope>
    <source>
        <strain evidence="1">PSN309</strain>
    </source>
</reference>
<accession>A0AAN6WNG7</accession>
<keyword evidence="2" id="KW-1185">Reference proteome</keyword>
<dbReference type="AlphaFoldDB" id="A0AAN6WNG7"/>
<evidence type="ECO:0000313" key="1">
    <source>
        <dbReference type="EMBL" id="KAK4183392.1"/>
    </source>
</evidence>
<comment type="caution">
    <text evidence="1">The sequence shown here is derived from an EMBL/GenBank/DDBJ whole genome shotgun (WGS) entry which is preliminary data.</text>
</comment>
<name>A0AAN6WNG7_9PEZI</name>
<evidence type="ECO:0000313" key="2">
    <source>
        <dbReference type="Proteomes" id="UP001302126"/>
    </source>
</evidence>